<dbReference type="InterPro" id="IPR000560">
    <property type="entry name" value="His_Pase_clade-2"/>
</dbReference>
<dbReference type="Pfam" id="PF00328">
    <property type="entry name" value="His_Phos_2"/>
    <property type="match status" value="1"/>
</dbReference>
<gene>
    <name evidence="9" type="ORF">WA026_016744</name>
</gene>
<dbReference type="InterPro" id="IPR029033">
    <property type="entry name" value="His_PPase_superfam"/>
</dbReference>
<comment type="catalytic activity">
    <reaction evidence="1">
        <text>a phosphate monoester + H2O = an alcohol + phosphate</text>
        <dbReference type="Rhea" id="RHEA:15017"/>
        <dbReference type="ChEBI" id="CHEBI:15377"/>
        <dbReference type="ChEBI" id="CHEBI:30879"/>
        <dbReference type="ChEBI" id="CHEBI:43474"/>
        <dbReference type="ChEBI" id="CHEBI:67140"/>
        <dbReference type="EC" id="3.1.3.2"/>
    </reaction>
</comment>
<dbReference type="Proteomes" id="UP001431783">
    <property type="component" value="Unassembled WGS sequence"/>
</dbReference>
<evidence type="ECO:0000256" key="8">
    <source>
        <dbReference type="SAM" id="SignalP"/>
    </source>
</evidence>
<reference evidence="9 10" key="1">
    <citation type="submission" date="2023-03" db="EMBL/GenBank/DDBJ databases">
        <title>Genome insight into feeding habits of ladybird beetles.</title>
        <authorList>
            <person name="Li H.-S."/>
            <person name="Huang Y.-H."/>
            <person name="Pang H."/>
        </authorList>
    </citation>
    <scope>NUCLEOTIDE SEQUENCE [LARGE SCALE GENOMIC DNA]</scope>
    <source>
        <strain evidence="9">SYSU_2023b</strain>
        <tissue evidence="9">Whole body</tissue>
    </source>
</reference>
<dbReference type="PANTHER" id="PTHR11567:SF211">
    <property type="entry name" value="PROSTATIC ACID PHOSPHATASE"/>
    <property type="match status" value="1"/>
</dbReference>
<evidence type="ECO:0000256" key="6">
    <source>
        <dbReference type="ARBA" id="ARBA00023157"/>
    </source>
</evidence>
<evidence type="ECO:0000256" key="1">
    <source>
        <dbReference type="ARBA" id="ARBA00000032"/>
    </source>
</evidence>
<dbReference type="EC" id="3.1.3.2" evidence="3"/>
<dbReference type="PANTHER" id="PTHR11567">
    <property type="entry name" value="ACID PHOSPHATASE-RELATED"/>
    <property type="match status" value="1"/>
</dbReference>
<evidence type="ECO:0000313" key="10">
    <source>
        <dbReference type="Proteomes" id="UP001431783"/>
    </source>
</evidence>
<evidence type="ECO:0000256" key="5">
    <source>
        <dbReference type="ARBA" id="ARBA00022801"/>
    </source>
</evidence>
<keyword evidence="10" id="KW-1185">Reference proteome</keyword>
<dbReference type="CDD" id="cd07061">
    <property type="entry name" value="HP_HAP_like"/>
    <property type="match status" value="1"/>
</dbReference>
<keyword evidence="7" id="KW-0325">Glycoprotein</keyword>
<evidence type="ECO:0000256" key="4">
    <source>
        <dbReference type="ARBA" id="ARBA00022729"/>
    </source>
</evidence>
<dbReference type="EMBL" id="JARQZJ010000100">
    <property type="protein sequence ID" value="KAK9886461.1"/>
    <property type="molecule type" value="Genomic_DNA"/>
</dbReference>
<comment type="caution">
    <text evidence="9">The sequence shown here is derived from an EMBL/GenBank/DDBJ whole genome shotgun (WGS) entry which is preliminary data.</text>
</comment>
<dbReference type="SUPFAM" id="SSF53254">
    <property type="entry name" value="Phosphoglycerate mutase-like"/>
    <property type="match status" value="1"/>
</dbReference>
<evidence type="ECO:0000313" key="9">
    <source>
        <dbReference type="EMBL" id="KAK9886461.1"/>
    </source>
</evidence>
<keyword evidence="6" id="KW-1015">Disulfide bond</keyword>
<dbReference type="GO" id="GO:0003993">
    <property type="term" value="F:acid phosphatase activity"/>
    <property type="evidence" value="ECO:0007669"/>
    <property type="project" value="UniProtKB-EC"/>
</dbReference>
<evidence type="ECO:0000256" key="2">
    <source>
        <dbReference type="ARBA" id="ARBA00005375"/>
    </source>
</evidence>
<comment type="similarity">
    <text evidence="2">Belongs to the histidine acid phosphatase family.</text>
</comment>
<keyword evidence="5" id="KW-0378">Hydrolase</keyword>
<dbReference type="InterPro" id="IPR050645">
    <property type="entry name" value="Histidine_acid_phosphatase"/>
</dbReference>
<sequence length="388" mass="44216">MKSATILTLIILQYLEAVSSDELIGVSVIVNHGATIPSKFYPTDPFRSPYFWNKPLGELSIIGEQQTYELGKWLQKRYDRKLQFLTLHYNASQIFTFSEDRDPSLMSAECIMAGLYPPVGDEIWNYRINWRPTPVHSAPLFLDNAIGRGVGCPNYEKILKKVEHGRFFRQQNREDRALLKYLSLHTGEQFRNIGQIPALYNILKVEESHNFTLPNWTKSVYPNVLEKVMLDVSIFRTKNRELTRLSIGPILDKIQEQFDAIVTNSPNLGNLNMNLRKFKIYVANDTLIYDILHGLKASPIEIVPSGASLIFELWRPNSGMDYVKVSYRSSPKSNIPNQHLKMGGCKAVKCPYSSFNSTLTNLATSEPEWLQLCQTSENGTTSISNNVI</sequence>
<dbReference type="AlphaFoldDB" id="A0AAW1UZZ9"/>
<name>A0AAW1UZZ9_9CUCU</name>
<organism evidence="9 10">
    <name type="scientific">Henosepilachna vigintioctopunctata</name>
    <dbReference type="NCBI Taxonomy" id="420089"/>
    <lineage>
        <taxon>Eukaryota</taxon>
        <taxon>Metazoa</taxon>
        <taxon>Ecdysozoa</taxon>
        <taxon>Arthropoda</taxon>
        <taxon>Hexapoda</taxon>
        <taxon>Insecta</taxon>
        <taxon>Pterygota</taxon>
        <taxon>Neoptera</taxon>
        <taxon>Endopterygota</taxon>
        <taxon>Coleoptera</taxon>
        <taxon>Polyphaga</taxon>
        <taxon>Cucujiformia</taxon>
        <taxon>Coccinelloidea</taxon>
        <taxon>Coccinellidae</taxon>
        <taxon>Epilachninae</taxon>
        <taxon>Epilachnini</taxon>
        <taxon>Henosepilachna</taxon>
    </lineage>
</organism>
<protein>
    <recommendedName>
        <fullName evidence="3">acid phosphatase</fullName>
        <ecNumber evidence="3">3.1.3.2</ecNumber>
    </recommendedName>
</protein>
<keyword evidence="4 8" id="KW-0732">Signal</keyword>
<evidence type="ECO:0000256" key="3">
    <source>
        <dbReference type="ARBA" id="ARBA00012646"/>
    </source>
</evidence>
<dbReference type="Gene3D" id="3.40.50.1240">
    <property type="entry name" value="Phosphoglycerate mutase-like"/>
    <property type="match status" value="1"/>
</dbReference>
<feature type="chain" id="PRO_5043688177" description="acid phosphatase" evidence="8">
    <location>
        <begin position="21"/>
        <end position="388"/>
    </location>
</feature>
<feature type="signal peptide" evidence="8">
    <location>
        <begin position="1"/>
        <end position="20"/>
    </location>
</feature>
<evidence type="ECO:0000256" key="7">
    <source>
        <dbReference type="ARBA" id="ARBA00023180"/>
    </source>
</evidence>
<accession>A0AAW1UZZ9</accession>
<proteinExistence type="inferred from homology"/>